<evidence type="ECO:0000256" key="7">
    <source>
        <dbReference type="RuleBase" id="RU361124"/>
    </source>
</evidence>
<comment type="subcellular location">
    <subcellularLocation>
        <location evidence="1 7">Nucleus</location>
    </subcellularLocation>
</comment>
<keyword evidence="5 7" id="KW-0804">Transcription</keyword>
<dbReference type="GeneTree" id="ENSGT00940000155003"/>
<evidence type="ECO:0000256" key="1">
    <source>
        <dbReference type="ARBA" id="ARBA00004123"/>
    </source>
</evidence>
<proteinExistence type="inferred from homology"/>
<dbReference type="Pfam" id="PF06752">
    <property type="entry name" value="E_Pc_C"/>
    <property type="match status" value="1"/>
</dbReference>
<keyword evidence="4 7" id="KW-0805">Transcription regulation</keyword>
<evidence type="ECO:0000313" key="13">
    <source>
        <dbReference type="Proteomes" id="UP000261660"/>
    </source>
</evidence>
<dbReference type="InterPro" id="IPR024943">
    <property type="entry name" value="Enhancer_polycomb"/>
</dbReference>
<feature type="compositionally biased region" description="Basic and acidic residues" evidence="9">
    <location>
        <begin position="313"/>
        <end position="331"/>
    </location>
</feature>
<feature type="compositionally biased region" description="Low complexity" evidence="9">
    <location>
        <begin position="489"/>
        <end position="504"/>
    </location>
</feature>
<dbReference type="Pfam" id="PF10513">
    <property type="entry name" value="EPL1"/>
    <property type="match status" value="1"/>
</dbReference>
<dbReference type="GO" id="GO:0035267">
    <property type="term" value="C:NuA4 histone acetyltransferase complex"/>
    <property type="evidence" value="ECO:0007669"/>
    <property type="project" value="InterPro"/>
</dbReference>
<dbReference type="GO" id="GO:0005634">
    <property type="term" value="C:nucleus"/>
    <property type="evidence" value="ECO:0007669"/>
    <property type="project" value="UniProtKB-SubCell"/>
</dbReference>
<evidence type="ECO:0000313" key="12">
    <source>
        <dbReference type="Ensembl" id="ENSLBEP00000025715.1"/>
    </source>
</evidence>
<reference evidence="12" key="1">
    <citation type="submission" date="2025-08" db="UniProtKB">
        <authorList>
            <consortium name="Ensembl"/>
        </authorList>
    </citation>
    <scope>IDENTIFICATION</scope>
</reference>
<accession>A0A3Q3MWY9</accession>
<dbReference type="GO" id="GO:0006325">
    <property type="term" value="P:chromatin organization"/>
    <property type="evidence" value="ECO:0007669"/>
    <property type="project" value="UniProtKB-KW"/>
</dbReference>
<dbReference type="AlphaFoldDB" id="A0A3Q3MWY9"/>
<evidence type="ECO:0000259" key="10">
    <source>
        <dbReference type="Pfam" id="PF06752"/>
    </source>
</evidence>
<comment type="similarity">
    <text evidence="2 7">Belongs to the enhancer of polycomb family.</text>
</comment>
<reference evidence="12" key="2">
    <citation type="submission" date="2025-09" db="UniProtKB">
        <authorList>
            <consortium name="Ensembl"/>
        </authorList>
    </citation>
    <scope>IDENTIFICATION</scope>
</reference>
<evidence type="ECO:0000256" key="9">
    <source>
        <dbReference type="SAM" id="MobiDB-lite"/>
    </source>
</evidence>
<keyword evidence="13" id="KW-1185">Reference proteome</keyword>
<dbReference type="PANTHER" id="PTHR14898">
    <property type="entry name" value="ENHANCER OF POLYCOMB"/>
    <property type="match status" value="1"/>
</dbReference>
<feature type="compositionally biased region" description="Basic and acidic residues" evidence="9">
    <location>
        <begin position="773"/>
        <end position="783"/>
    </location>
</feature>
<feature type="region of interest" description="Disordered" evidence="9">
    <location>
        <begin position="761"/>
        <end position="798"/>
    </location>
</feature>
<keyword evidence="3" id="KW-0156">Chromatin regulator</keyword>
<evidence type="ECO:0000256" key="4">
    <source>
        <dbReference type="ARBA" id="ARBA00023015"/>
    </source>
</evidence>
<keyword evidence="8" id="KW-0175">Coiled coil</keyword>
<evidence type="ECO:0000256" key="2">
    <source>
        <dbReference type="ARBA" id="ARBA00008035"/>
    </source>
</evidence>
<protein>
    <recommendedName>
        <fullName evidence="7">Enhancer of polycomb homolog</fullName>
    </recommendedName>
</protein>
<dbReference type="Proteomes" id="UP000261660">
    <property type="component" value="Unplaced"/>
</dbReference>
<feature type="domain" description="Enhancer of polycomb-like N-terminal" evidence="11">
    <location>
        <begin position="7"/>
        <end position="148"/>
    </location>
</feature>
<keyword evidence="6 7" id="KW-0539">Nucleus</keyword>
<evidence type="ECO:0000256" key="5">
    <source>
        <dbReference type="ARBA" id="ARBA00023163"/>
    </source>
</evidence>
<feature type="domain" description="Enhancer of polycomb C-terminal" evidence="10">
    <location>
        <begin position="572"/>
        <end position="798"/>
    </location>
</feature>
<evidence type="ECO:0000259" key="11">
    <source>
        <dbReference type="Pfam" id="PF10513"/>
    </source>
</evidence>
<dbReference type="GO" id="GO:0006357">
    <property type="term" value="P:regulation of transcription by RNA polymerase II"/>
    <property type="evidence" value="ECO:0007669"/>
    <property type="project" value="InterPro"/>
</dbReference>
<evidence type="ECO:0000256" key="3">
    <source>
        <dbReference type="ARBA" id="ARBA00022853"/>
    </source>
</evidence>
<dbReference type="InterPro" id="IPR019542">
    <property type="entry name" value="Enhancer_polycomb-like_N"/>
</dbReference>
<name>A0A3Q3MWY9_9LABR</name>
<dbReference type="InterPro" id="IPR009607">
    <property type="entry name" value="Enhancer_polycomb_C"/>
</dbReference>
<feature type="compositionally biased region" description="Pro residues" evidence="9">
    <location>
        <begin position="342"/>
        <end position="351"/>
    </location>
</feature>
<evidence type="ECO:0000256" key="8">
    <source>
        <dbReference type="SAM" id="Coils"/>
    </source>
</evidence>
<dbReference type="Ensembl" id="ENSLBET00000027003.1">
    <property type="protein sequence ID" value="ENSLBEP00000025715.1"/>
    <property type="gene ID" value="ENSLBEG00000019573.1"/>
</dbReference>
<sequence length="798" mass="89509">MSKLSFRARALDASKPLPVFRCEDLPDLHEYASINRAVPQMPTGMEKEEESEHHLQRAISAQQVYGEKRDNMVIPVPEAERNITHYESLYPGEFKMPKQLIHIQPFSLDTEQPDYDLDSEDETFVNKLKKKMEITALQFEEMIDRLEKGSGQQLVSLQEAKLLLKEDDELIKEVFDYWSRKRKTCKGGSLIPNVKQEKRDGSSTSDPYVAFRRRTEKMQTRKNRKNDEASYEKMLKLRRDLSRAVTILEMIKRREKSKRELLHLTLEIVEKRNVMPDYGSEVMAEALAQRALVKPVYTIPLIPLSNSNQYRHQDHLDMKDYKKPEKTEAVRTKRKYEKKPKIPPLSAPPHSGPSVFNPKDLNQYDFPSSDEEPYSQIHSGSSEAEEENDPDGCYAFRRKAGCQYYAPQPDQSSNWPWVSPSEGGLGDPRFRYCLTSLNVPRRCIGLARRRLGRGGRSLLDRAHTDIDGICQGLDSDPEPEPLSSPLPRSPLRNSNASTSETNTSDPILLNIKACRWRHFRPRTLSHHPLGEGDLSRRGFRDLSRTVSGLTRTLSGGATSQNRTGPALNPVNVFTAEQYQQHQEQLALMQKQQLEQSQQQQQQKQQQQQQQQSNNNNTTTTTNTLDQASAQFAASALITTDQLLTFKPKEELVLASGVNGVLASAGVFKGLHLSSTTATLHQTNQTTHTTAPVAQTFLQPSSISTNPSPANASPATTQVLIGNNICLSVPSAASLAGRHIPRTLGNVPPSALKLSATTNMQMPKVSGASPMDLGSRDNHDEDKPALNSIADNTVAMEVT</sequence>
<feature type="region of interest" description="Disordered" evidence="9">
    <location>
        <begin position="469"/>
        <end position="504"/>
    </location>
</feature>
<feature type="coiled-coil region" evidence="8">
    <location>
        <begin position="586"/>
        <end position="613"/>
    </location>
</feature>
<feature type="region of interest" description="Disordered" evidence="9">
    <location>
        <begin position="313"/>
        <end position="392"/>
    </location>
</feature>
<evidence type="ECO:0000256" key="6">
    <source>
        <dbReference type="ARBA" id="ARBA00023242"/>
    </source>
</evidence>
<organism evidence="12 13">
    <name type="scientific">Labrus bergylta</name>
    <name type="common">ballan wrasse</name>
    <dbReference type="NCBI Taxonomy" id="56723"/>
    <lineage>
        <taxon>Eukaryota</taxon>
        <taxon>Metazoa</taxon>
        <taxon>Chordata</taxon>
        <taxon>Craniata</taxon>
        <taxon>Vertebrata</taxon>
        <taxon>Euteleostomi</taxon>
        <taxon>Actinopterygii</taxon>
        <taxon>Neopterygii</taxon>
        <taxon>Teleostei</taxon>
        <taxon>Neoteleostei</taxon>
        <taxon>Acanthomorphata</taxon>
        <taxon>Eupercaria</taxon>
        <taxon>Labriformes</taxon>
        <taxon>Labridae</taxon>
        <taxon>Labrus</taxon>
    </lineage>
</organism>